<dbReference type="InterPro" id="IPR004369">
    <property type="entry name" value="Prolyl-tRNA_editing_YbaK/EbsC"/>
</dbReference>
<evidence type="ECO:0000256" key="4">
    <source>
        <dbReference type="PIRNR" id="PIRNR006181"/>
    </source>
</evidence>
<evidence type="ECO:0000313" key="6">
    <source>
        <dbReference type="EMBL" id="AQW87357.1"/>
    </source>
</evidence>
<sequence>MEKNKTNAMRILDKHKIAYESFFYEADGAIDGVSVANKIGFAVESVYKTLVLMGNDNNYYVAVIPVAKELDLKKLAKACGVKKVELIPVAKINSVTGYIRGGCSPIGMKKDYPLQIDQSAQMLDEIIVSGGKIGIQIKVKVEDMAKIRKANFSDLLKE</sequence>
<evidence type="ECO:0000256" key="1">
    <source>
        <dbReference type="ARBA" id="ARBA00009798"/>
    </source>
</evidence>
<dbReference type="RefSeq" id="WP_078424349.1">
    <property type="nucleotide sequence ID" value="NZ_CP017258.1"/>
</dbReference>
<dbReference type="InterPro" id="IPR036754">
    <property type="entry name" value="YbaK/aa-tRNA-synt-asso_dom_sf"/>
</dbReference>
<evidence type="ECO:0000313" key="7">
    <source>
        <dbReference type="Proteomes" id="UP000190868"/>
    </source>
</evidence>
<dbReference type="Gene3D" id="3.90.960.10">
    <property type="entry name" value="YbaK/aminoacyl-tRNA synthetase-associated domain"/>
    <property type="match status" value="1"/>
</dbReference>
<dbReference type="AlphaFoldDB" id="A0A1S6U7C5"/>
<reference evidence="7" key="1">
    <citation type="submission" date="2016-09" db="EMBL/GenBank/DDBJ databases">
        <title>Comparative genomics of the Campylobacter concisus group.</title>
        <authorList>
            <person name="Miller W.G."/>
            <person name="Yee E."/>
            <person name="Chapman M.H."/>
            <person name="Huynh S."/>
            <person name="Bono J.L."/>
            <person name="On S.L.W."/>
            <person name="StLeger J."/>
            <person name="Foster G."/>
            <person name="Parker C.T."/>
        </authorList>
    </citation>
    <scope>NUCLEOTIDE SEQUENCE [LARGE SCALE GENOMIC DNA]</scope>
    <source>
        <strain evidence="7">RM18021</strain>
    </source>
</reference>
<evidence type="ECO:0000256" key="2">
    <source>
        <dbReference type="ARBA" id="ARBA00022917"/>
    </source>
</evidence>
<dbReference type="GO" id="GO:0016829">
    <property type="term" value="F:lyase activity"/>
    <property type="evidence" value="ECO:0007669"/>
    <property type="project" value="UniProtKB-KW"/>
</dbReference>
<dbReference type="Proteomes" id="UP000190868">
    <property type="component" value="Chromosome"/>
</dbReference>
<gene>
    <name evidence="6" type="ORF">CPIN18021_0524</name>
</gene>
<name>A0A1S6U7C5_9BACT</name>
<dbReference type="PIRSF" id="PIRSF006181">
    <property type="entry name" value="EbsC_YbaK"/>
    <property type="match status" value="1"/>
</dbReference>
<protein>
    <recommendedName>
        <fullName evidence="4">Cys-tRNA(Pro)/Cys-tRNA(Cys) deacylase</fullName>
        <ecNumber evidence="4">4.2.-.-</ecNumber>
    </recommendedName>
</protein>
<dbReference type="InterPro" id="IPR007214">
    <property type="entry name" value="YbaK/aa-tRNA-synth-assoc-dom"/>
</dbReference>
<evidence type="ECO:0000259" key="5">
    <source>
        <dbReference type="Pfam" id="PF04073"/>
    </source>
</evidence>
<keyword evidence="7" id="KW-1185">Reference proteome</keyword>
<comment type="similarity">
    <text evidence="1 4">Belongs to the prolyl-tRNA editing family. YbaK/EbsC subfamily.</text>
</comment>
<keyword evidence="2 4" id="KW-0648">Protein biosynthesis</keyword>
<dbReference type="EMBL" id="CP017258">
    <property type="protein sequence ID" value="AQW87357.1"/>
    <property type="molecule type" value="Genomic_DNA"/>
</dbReference>
<dbReference type="PANTHER" id="PTHR30411:SF0">
    <property type="entry name" value="CYS-TRNA(PRO)_CYS-TRNA(CYS) DEACYLASE YBAK"/>
    <property type="match status" value="1"/>
</dbReference>
<feature type="domain" description="YbaK/aminoacyl-tRNA synthetase-associated" evidence="5">
    <location>
        <begin position="35"/>
        <end position="146"/>
    </location>
</feature>
<keyword evidence="3 4" id="KW-0456">Lyase</keyword>
<dbReference type="EC" id="4.2.-.-" evidence="4"/>
<dbReference type="Pfam" id="PF04073">
    <property type="entry name" value="tRNA_edit"/>
    <property type="match status" value="1"/>
</dbReference>
<dbReference type="PANTHER" id="PTHR30411">
    <property type="entry name" value="CYTOPLASMIC PROTEIN"/>
    <property type="match status" value="1"/>
</dbReference>
<dbReference type="CDD" id="cd00002">
    <property type="entry name" value="YbaK_deacylase"/>
    <property type="match status" value="1"/>
</dbReference>
<evidence type="ECO:0000256" key="3">
    <source>
        <dbReference type="ARBA" id="ARBA00023239"/>
    </source>
</evidence>
<proteinExistence type="inferred from homology"/>
<dbReference type="SUPFAM" id="SSF55826">
    <property type="entry name" value="YbaK/ProRS associated domain"/>
    <property type="match status" value="1"/>
</dbReference>
<dbReference type="NCBIfam" id="TIGR00011">
    <property type="entry name" value="YbaK_EbsC"/>
    <property type="match status" value="1"/>
</dbReference>
<dbReference type="GO" id="GO:0006412">
    <property type="term" value="P:translation"/>
    <property type="evidence" value="ECO:0007669"/>
    <property type="project" value="UniProtKB-KW"/>
</dbReference>
<accession>A0A1S6U7C5</accession>
<dbReference type="GO" id="GO:0002161">
    <property type="term" value="F:aminoacyl-tRNA deacylase activity"/>
    <property type="evidence" value="ECO:0007669"/>
    <property type="project" value="InterPro"/>
</dbReference>
<organism evidence="6 7">
    <name type="scientific">Campylobacter pinnipediorum subsp. caledonicus</name>
    <dbReference type="NCBI Taxonomy" id="1874362"/>
    <lineage>
        <taxon>Bacteria</taxon>
        <taxon>Pseudomonadati</taxon>
        <taxon>Campylobacterota</taxon>
        <taxon>Epsilonproteobacteria</taxon>
        <taxon>Campylobacterales</taxon>
        <taxon>Campylobacteraceae</taxon>
        <taxon>Campylobacter</taxon>
    </lineage>
</organism>